<name>A0A914VHB8_9BILA</name>
<dbReference type="Gene3D" id="3.40.50.720">
    <property type="entry name" value="NAD(P)-binding Rossmann-like Domain"/>
    <property type="match status" value="1"/>
</dbReference>
<comment type="similarity">
    <text evidence="1">Belongs to the short-chain dehydrogenases/reductases (SDR) family.</text>
</comment>
<dbReference type="SUPFAM" id="SSF51735">
    <property type="entry name" value="NAD(P)-binding Rossmann-fold domains"/>
    <property type="match status" value="1"/>
</dbReference>
<evidence type="ECO:0000256" key="2">
    <source>
        <dbReference type="ARBA" id="ARBA00022857"/>
    </source>
</evidence>
<dbReference type="GO" id="GO:0016491">
    <property type="term" value="F:oxidoreductase activity"/>
    <property type="evidence" value="ECO:0007669"/>
    <property type="project" value="UniProtKB-KW"/>
</dbReference>
<reference evidence="5" key="1">
    <citation type="submission" date="2022-11" db="UniProtKB">
        <authorList>
            <consortium name="WormBaseParasite"/>
        </authorList>
    </citation>
    <scope>IDENTIFICATION</scope>
</reference>
<dbReference type="AlphaFoldDB" id="A0A914VHB8"/>
<dbReference type="PANTHER" id="PTHR24320">
    <property type="entry name" value="RETINOL DEHYDROGENASE"/>
    <property type="match status" value="1"/>
</dbReference>
<protein>
    <submittedName>
        <fullName evidence="5">Retinol dehydrogenase 13</fullName>
    </submittedName>
</protein>
<keyword evidence="3" id="KW-0560">Oxidoreductase</keyword>
<evidence type="ECO:0000256" key="1">
    <source>
        <dbReference type="ARBA" id="ARBA00006484"/>
    </source>
</evidence>
<dbReference type="PANTHER" id="PTHR24320:SF282">
    <property type="entry name" value="WW DOMAIN-CONTAINING OXIDOREDUCTASE"/>
    <property type="match status" value="1"/>
</dbReference>
<keyword evidence="4" id="KW-1185">Reference proteome</keyword>
<accession>A0A914VHB8</accession>
<keyword evidence="2" id="KW-0521">NADP</keyword>
<evidence type="ECO:0000256" key="3">
    <source>
        <dbReference type="ARBA" id="ARBA00023002"/>
    </source>
</evidence>
<organism evidence="4 5">
    <name type="scientific">Plectus sambesii</name>
    <dbReference type="NCBI Taxonomy" id="2011161"/>
    <lineage>
        <taxon>Eukaryota</taxon>
        <taxon>Metazoa</taxon>
        <taxon>Ecdysozoa</taxon>
        <taxon>Nematoda</taxon>
        <taxon>Chromadorea</taxon>
        <taxon>Plectida</taxon>
        <taxon>Plectina</taxon>
        <taxon>Plectoidea</taxon>
        <taxon>Plectidae</taxon>
        <taxon>Plectus</taxon>
    </lineage>
</organism>
<sequence>VPAKIDKAALSCLIPESTAKTSSYRLYSMSKLCNVLFAFQLADKELQHGIIVNAVHPGTAVPTAIAKNTTLGKIVFFLTKPFTKTIQCGASTIVYCAVHPDVQTITGRYFEDNWYSEKRLDRKRARNETLQNVLWQESERLIAVFEPKTA</sequence>
<proteinExistence type="inferred from homology"/>
<dbReference type="InterPro" id="IPR036291">
    <property type="entry name" value="NAD(P)-bd_dom_sf"/>
</dbReference>
<evidence type="ECO:0000313" key="5">
    <source>
        <dbReference type="WBParaSite" id="PSAMB.scaffold18976size861.g37741.t1"/>
    </source>
</evidence>
<evidence type="ECO:0000313" key="4">
    <source>
        <dbReference type="Proteomes" id="UP000887566"/>
    </source>
</evidence>
<dbReference type="Proteomes" id="UP000887566">
    <property type="component" value="Unplaced"/>
</dbReference>
<dbReference type="WBParaSite" id="PSAMB.scaffold18976size861.g37741.t1">
    <property type="protein sequence ID" value="PSAMB.scaffold18976size861.g37741.t1"/>
    <property type="gene ID" value="PSAMB.scaffold18976size861.g37741"/>
</dbReference>